<accession>A0A9D2GHG0</accession>
<evidence type="ECO:0000313" key="3">
    <source>
        <dbReference type="Proteomes" id="UP000824101"/>
    </source>
</evidence>
<evidence type="ECO:0000313" key="2">
    <source>
        <dbReference type="EMBL" id="HIZ78962.1"/>
    </source>
</evidence>
<gene>
    <name evidence="2" type="ORF">IAA17_04175</name>
</gene>
<feature type="domain" description="Sporulation stage II protein D amidase enhancer LytB N-terminal" evidence="1">
    <location>
        <begin position="48"/>
        <end position="138"/>
    </location>
</feature>
<dbReference type="InterPro" id="IPR013693">
    <property type="entry name" value="SpoIID/LytB_N"/>
</dbReference>
<name>A0A9D2GHG0_9FIRM</name>
<dbReference type="NCBIfam" id="TIGR02669">
    <property type="entry name" value="SpoIID_LytB"/>
    <property type="match status" value="1"/>
</dbReference>
<comment type="caution">
    <text evidence="2">The sequence shown here is derived from an EMBL/GenBank/DDBJ whole genome shotgun (WGS) entry which is preliminary data.</text>
</comment>
<reference evidence="2" key="1">
    <citation type="journal article" date="2021" name="PeerJ">
        <title>Extensive microbial diversity within the chicken gut microbiome revealed by metagenomics and culture.</title>
        <authorList>
            <person name="Gilroy R."/>
            <person name="Ravi A."/>
            <person name="Getino M."/>
            <person name="Pursley I."/>
            <person name="Horton D.L."/>
            <person name="Alikhan N.F."/>
            <person name="Baker D."/>
            <person name="Gharbi K."/>
            <person name="Hall N."/>
            <person name="Watson M."/>
            <person name="Adriaenssens E.M."/>
            <person name="Foster-Nyarko E."/>
            <person name="Jarju S."/>
            <person name="Secka A."/>
            <person name="Antonio M."/>
            <person name="Oren A."/>
            <person name="Chaudhuri R.R."/>
            <person name="La Ragione R."/>
            <person name="Hildebrand F."/>
            <person name="Pallen M.J."/>
        </authorList>
    </citation>
    <scope>NUCLEOTIDE SEQUENCE</scope>
    <source>
        <strain evidence="2">ChiBcec1-1093</strain>
    </source>
</reference>
<evidence type="ECO:0000259" key="1">
    <source>
        <dbReference type="Pfam" id="PF08486"/>
    </source>
</evidence>
<dbReference type="Pfam" id="PF08486">
    <property type="entry name" value="SpoIID"/>
    <property type="match status" value="1"/>
</dbReference>
<dbReference type="GO" id="GO:0030435">
    <property type="term" value="P:sporulation resulting in formation of a cellular spore"/>
    <property type="evidence" value="ECO:0007669"/>
    <property type="project" value="InterPro"/>
</dbReference>
<dbReference type="Proteomes" id="UP000824101">
    <property type="component" value="Unassembled WGS sequence"/>
</dbReference>
<dbReference type="AlphaFoldDB" id="A0A9D2GHG0"/>
<dbReference type="InterPro" id="IPR013486">
    <property type="entry name" value="SpoIID/LytB"/>
</dbReference>
<protein>
    <submittedName>
        <fullName evidence="2">SpoIID/LytB domain-containing protein</fullName>
    </submittedName>
</protein>
<sequence>MKKLAAALLFALLFPYIVTLAWTGTVEGNGSRGGSLGGRKILLDRGTASAYMDMEEYLAGVLAAQIPAEYGEEALKAQAIVARTYICSRMGEEREIAESALDMDCLEGKQLAALWGEQAAENYERLKEAAEATRGLVIACDGALIEPLFHRASAGKTRNGGEGYPYLASVNCPEDQEAEGYLQAATFTKEEFAERIREIPEAGEVAARELPGAVQILASDEAGYVSQIQIGTGTYTGEEVQYALGLASPCFSVEEYEGGLRVVTFGIGHGYGLSQYGAHRLSEEGWTAEEILKFFYKNIALISV</sequence>
<dbReference type="EMBL" id="DXBC01000063">
    <property type="protein sequence ID" value="HIZ78962.1"/>
    <property type="molecule type" value="Genomic_DNA"/>
</dbReference>
<organism evidence="2 3">
    <name type="scientific">Candidatus Lachnoclostridium stercorigallinarum</name>
    <dbReference type="NCBI Taxonomy" id="2838634"/>
    <lineage>
        <taxon>Bacteria</taxon>
        <taxon>Bacillati</taxon>
        <taxon>Bacillota</taxon>
        <taxon>Clostridia</taxon>
        <taxon>Lachnospirales</taxon>
        <taxon>Lachnospiraceae</taxon>
    </lineage>
</organism>
<reference evidence="2" key="2">
    <citation type="submission" date="2021-04" db="EMBL/GenBank/DDBJ databases">
        <authorList>
            <person name="Gilroy R."/>
        </authorList>
    </citation>
    <scope>NUCLEOTIDE SEQUENCE</scope>
    <source>
        <strain evidence="2">ChiBcec1-1093</strain>
    </source>
</reference>
<proteinExistence type="predicted"/>